<dbReference type="CDD" id="cd06171">
    <property type="entry name" value="Sigma70_r4"/>
    <property type="match status" value="1"/>
</dbReference>
<evidence type="ECO:0000259" key="7">
    <source>
        <dbReference type="Pfam" id="PF08281"/>
    </source>
</evidence>
<evidence type="ECO:0000259" key="6">
    <source>
        <dbReference type="Pfam" id="PF04542"/>
    </source>
</evidence>
<dbReference type="AlphaFoldDB" id="A0A1H4NYB9"/>
<dbReference type="GO" id="GO:0003677">
    <property type="term" value="F:DNA binding"/>
    <property type="evidence" value="ECO:0007669"/>
    <property type="project" value="UniProtKB-KW"/>
</dbReference>
<evidence type="ECO:0000256" key="2">
    <source>
        <dbReference type="ARBA" id="ARBA00023015"/>
    </source>
</evidence>
<keyword evidence="5" id="KW-0804">Transcription</keyword>
<keyword evidence="3" id="KW-0731">Sigma factor</keyword>
<sequence>MRRNDREAEFVEFVAARRPYLRRAAYMMCGNWDQADDLVQQTLAKLYVAWPRVRRDGREEAYARQILLRVNIDEFRRGRNRERAASDQMPDRPAPDDFPVEERSALMDALDQLPTTQRKCVLCRHWLGLSVPETAAELGIPEGTVKSYTSRGLARLQELLADDQEPEPVGFSTIF</sequence>
<dbReference type="Gene3D" id="1.10.1740.10">
    <property type="match status" value="1"/>
</dbReference>
<evidence type="ECO:0000256" key="5">
    <source>
        <dbReference type="ARBA" id="ARBA00023163"/>
    </source>
</evidence>
<dbReference type="InterPro" id="IPR039425">
    <property type="entry name" value="RNA_pol_sigma-70-like"/>
</dbReference>
<reference evidence="9" key="1">
    <citation type="submission" date="2016-10" db="EMBL/GenBank/DDBJ databases">
        <authorList>
            <person name="Varghese N."/>
            <person name="Submissions S."/>
        </authorList>
    </citation>
    <scope>NUCLEOTIDE SEQUENCE [LARGE SCALE GENOMIC DNA]</scope>
    <source>
        <strain evidence="9">DSM 22017</strain>
    </source>
</reference>
<accession>A0A1H4NYB9</accession>
<gene>
    <name evidence="8" type="ORF">SAMN04489844_1473</name>
</gene>
<comment type="similarity">
    <text evidence="1">Belongs to the sigma-70 factor family. ECF subfamily.</text>
</comment>
<dbReference type="PANTHER" id="PTHR43133">
    <property type="entry name" value="RNA POLYMERASE ECF-TYPE SIGMA FACTO"/>
    <property type="match status" value="1"/>
</dbReference>
<keyword evidence="9" id="KW-1185">Reference proteome</keyword>
<dbReference type="GO" id="GO:0006352">
    <property type="term" value="P:DNA-templated transcription initiation"/>
    <property type="evidence" value="ECO:0007669"/>
    <property type="project" value="InterPro"/>
</dbReference>
<evidence type="ECO:0000256" key="1">
    <source>
        <dbReference type="ARBA" id="ARBA00010641"/>
    </source>
</evidence>
<evidence type="ECO:0000313" key="8">
    <source>
        <dbReference type="EMBL" id="SEB99652.1"/>
    </source>
</evidence>
<dbReference type="InterPro" id="IPR014284">
    <property type="entry name" value="RNA_pol_sigma-70_dom"/>
</dbReference>
<evidence type="ECO:0000256" key="4">
    <source>
        <dbReference type="ARBA" id="ARBA00023125"/>
    </source>
</evidence>
<dbReference type="InterPro" id="IPR014325">
    <property type="entry name" value="RNA_pol_sigma-E_actinobac"/>
</dbReference>
<dbReference type="Pfam" id="PF04542">
    <property type="entry name" value="Sigma70_r2"/>
    <property type="match status" value="1"/>
</dbReference>
<feature type="domain" description="RNA polymerase sigma-70 region 2" evidence="6">
    <location>
        <begin position="14"/>
        <end position="79"/>
    </location>
</feature>
<dbReference type="SUPFAM" id="SSF88659">
    <property type="entry name" value="Sigma3 and sigma4 domains of RNA polymerase sigma factors"/>
    <property type="match status" value="1"/>
</dbReference>
<evidence type="ECO:0000256" key="3">
    <source>
        <dbReference type="ARBA" id="ARBA00023082"/>
    </source>
</evidence>
<organism evidence="8 9">
    <name type="scientific">Nocardioides exalbidus</name>
    <dbReference type="NCBI Taxonomy" id="402596"/>
    <lineage>
        <taxon>Bacteria</taxon>
        <taxon>Bacillati</taxon>
        <taxon>Actinomycetota</taxon>
        <taxon>Actinomycetes</taxon>
        <taxon>Propionibacteriales</taxon>
        <taxon>Nocardioidaceae</taxon>
        <taxon>Nocardioides</taxon>
    </lineage>
</organism>
<dbReference type="EMBL" id="FNRT01000002">
    <property type="protein sequence ID" value="SEB99652.1"/>
    <property type="molecule type" value="Genomic_DNA"/>
</dbReference>
<dbReference type="OrthoDB" id="3292386at2"/>
<name>A0A1H4NYB9_9ACTN</name>
<keyword evidence="4" id="KW-0238">DNA-binding</keyword>
<dbReference type="STRING" id="402596.SAMN04489844_1473"/>
<dbReference type="Pfam" id="PF08281">
    <property type="entry name" value="Sigma70_r4_2"/>
    <property type="match status" value="1"/>
</dbReference>
<protein>
    <submittedName>
        <fullName evidence="8">RNA polymerase sigma-70 factor, sigma-E family</fullName>
    </submittedName>
</protein>
<dbReference type="InterPro" id="IPR007627">
    <property type="entry name" value="RNA_pol_sigma70_r2"/>
</dbReference>
<feature type="domain" description="RNA polymerase sigma factor 70 region 4 type 2" evidence="7">
    <location>
        <begin position="105"/>
        <end position="156"/>
    </location>
</feature>
<dbReference type="SUPFAM" id="SSF88946">
    <property type="entry name" value="Sigma2 domain of RNA polymerase sigma factors"/>
    <property type="match status" value="1"/>
</dbReference>
<dbReference type="RefSeq" id="WP_090968523.1">
    <property type="nucleotide sequence ID" value="NZ_FNRT01000002.1"/>
</dbReference>
<dbReference type="NCBIfam" id="TIGR02937">
    <property type="entry name" value="sigma70-ECF"/>
    <property type="match status" value="1"/>
</dbReference>
<keyword evidence="2" id="KW-0805">Transcription regulation</keyword>
<dbReference type="InterPro" id="IPR013325">
    <property type="entry name" value="RNA_pol_sigma_r2"/>
</dbReference>
<dbReference type="NCBIfam" id="TIGR02983">
    <property type="entry name" value="SigE-fam_strep"/>
    <property type="match status" value="1"/>
</dbReference>
<evidence type="ECO:0000313" key="9">
    <source>
        <dbReference type="Proteomes" id="UP000198742"/>
    </source>
</evidence>
<dbReference type="InterPro" id="IPR013324">
    <property type="entry name" value="RNA_pol_sigma_r3/r4-like"/>
</dbReference>
<dbReference type="PANTHER" id="PTHR43133:SF50">
    <property type="entry name" value="ECF RNA POLYMERASE SIGMA FACTOR SIGM"/>
    <property type="match status" value="1"/>
</dbReference>
<dbReference type="Gene3D" id="1.10.10.10">
    <property type="entry name" value="Winged helix-like DNA-binding domain superfamily/Winged helix DNA-binding domain"/>
    <property type="match status" value="1"/>
</dbReference>
<dbReference type="GO" id="GO:0016987">
    <property type="term" value="F:sigma factor activity"/>
    <property type="evidence" value="ECO:0007669"/>
    <property type="project" value="UniProtKB-KW"/>
</dbReference>
<dbReference type="InterPro" id="IPR036388">
    <property type="entry name" value="WH-like_DNA-bd_sf"/>
</dbReference>
<dbReference type="InterPro" id="IPR013249">
    <property type="entry name" value="RNA_pol_sigma70_r4_t2"/>
</dbReference>
<dbReference type="Proteomes" id="UP000198742">
    <property type="component" value="Unassembled WGS sequence"/>
</dbReference>
<proteinExistence type="inferred from homology"/>